<evidence type="ECO:0000259" key="9">
    <source>
        <dbReference type="SMART" id="SM00235"/>
    </source>
</evidence>
<protein>
    <recommendedName>
        <fullName evidence="4">Extracellular small neutral protease</fullName>
        <ecNumber evidence="3">3.4.24.77</ecNumber>
    </recommendedName>
    <alternativeName>
        <fullName evidence="7">Snapalysin</fullName>
    </alternativeName>
</protein>
<dbReference type="PRINTS" id="PR00787">
    <property type="entry name" value="NEUTRALPTASE"/>
</dbReference>
<dbReference type="InterPro" id="IPR024079">
    <property type="entry name" value="MetalloPept_cat_dom_sf"/>
</dbReference>
<feature type="domain" description="Peptidase metallopeptidase" evidence="9">
    <location>
        <begin position="34"/>
        <end position="176"/>
    </location>
</feature>
<dbReference type="RefSeq" id="WP_067917985.1">
    <property type="nucleotide sequence ID" value="NZ_BSRZ01000004.1"/>
</dbReference>
<sequence length="192" mass="19758">MLHRTAVRALVGAGAVALSVGVAPAANAHTPSADAPRAQATTTLYYDDSQAAEFKDAVAAGVQSWNSSVQNVRLVKAPAGTRAEIRIVADDGWPRAMLGPVRPGGQVVVYFGRQAVNEGYNTVRIAAHELGHSLGLPDRKPGPCSSLMSGSTGGVSCTNATPNASERAAVESNYASFGAERIPFPGVMADVS</sequence>
<evidence type="ECO:0000256" key="6">
    <source>
        <dbReference type="ARBA" id="ARBA00023049"/>
    </source>
</evidence>
<comment type="similarity">
    <text evidence="2">Belongs to the peptidase M7 family.</text>
</comment>
<name>A0A9W6PT30_9ACTN</name>
<comment type="catalytic activity">
    <reaction evidence="1">
        <text>Hydrolyzes proteins with a preference for Tyr or Phe in the P1' position. Has no action on amino-acid p-nitroanilides.</text>
        <dbReference type="EC" id="3.4.24.77"/>
    </reaction>
</comment>
<dbReference type="Proteomes" id="UP001165124">
    <property type="component" value="Unassembled WGS sequence"/>
</dbReference>
<accession>A0A9W6PT30</accession>
<keyword evidence="8" id="KW-0732">Signal</keyword>
<evidence type="ECO:0000313" key="10">
    <source>
        <dbReference type="EMBL" id="GLW64034.1"/>
    </source>
</evidence>
<comment type="caution">
    <text evidence="10">The sequence shown here is derived from an EMBL/GenBank/DDBJ whole genome shotgun (WGS) entry which is preliminary data.</text>
</comment>
<proteinExistence type="inferred from homology"/>
<dbReference type="GO" id="GO:0006508">
    <property type="term" value="P:proteolysis"/>
    <property type="evidence" value="ECO:0007669"/>
    <property type="project" value="InterPro"/>
</dbReference>
<dbReference type="GO" id="GO:0005576">
    <property type="term" value="C:extracellular region"/>
    <property type="evidence" value="ECO:0007669"/>
    <property type="project" value="InterPro"/>
</dbReference>
<keyword evidence="11" id="KW-1185">Reference proteome</keyword>
<evidence type="ECO:0000256" key="3">
    <source>
        <dbReference type="ARBA" id="ARBA00012325"/>
    </source>
</evidence>
<evidence type="ECO:0000256" key="2">
    <source>
        <dbReference type="ARBA" id="ARBA00006571"/>
    </source>
</evidence>
<keyword evidence="6" id="KW-0482">Metalloprotease</keyword>
<dbReference type="InterPro" id="IPR006026">
    <property type="entry name" value="Peptidase_Metallo"/>
</dbReference>
<evidence type="ECO:0000256" key="8">
    <source>
        <dbReference type="SAM" id="SignalP"/>
    </source>
</evidence>
<dbReference type="AlphaFoldDB" id="A0A9W6PT30"/>
<evidence type="ECO:0000256" key="7">
    <source>
        <dbReference type="ARBA" id="ARBA00029927"/>
    </source>
</evidence>
<dbReference type="GO" id="GO:0008270">
    <property type="term" value="F:zinc ion binding"/>
    <property type="evidence" value="ECO:0007669"/>
    <property type="project" value="InterPro"/>
</dbReference>
<feature type="chain" id="PRO_5040866658" description="Extracellular small neutral protease" evidence="8">
    <location>
        <begin position="29"/>
        <end position="192"/>
    </location>
</feature>
<organism evidence="10 11">
    <name type="scientific">Actinomadura rubrobrunea</name>
    <dbReference type="NCBI Taxonomy" id="115335"/>
    <lineage>
        <taxon>Bacteria</taxon>
        <taxon>Bacillati</taxon>
        <taxon>Actinomycetota</taxon>
        <taxon>Actinomycetes</taxon>
        <taxon>Streptosporangiales</taxon>
        <taxon>Thermomonosporaceae</taxon>
        <taxon>Actinomadura</taxon>
    </lineage>
</organism>
<reference evidence="10" key="1">
    <citation type="submission" date="2023-02" db="EMBL/GenBank/DDBJ databases">
        <title>Actinomadura rubrobrunea NBRC 14622.</title>
        <authorList>
            <person name="Ichikawa N."/>
            <person name="Sato H."/>
            <person name="Tonouchi N."/>
        </authorList>
    </citation>
    <scope>NUCLEOTIDE SEQUENCE</scope>
    <source>
        <strain evidence="10">NBRC 14622</strain>
    </source>
</reference>
<dbReference type="Pfam" id="PF02031">
    <property type="entry name" value="Peptidase_M7"/>
    <property type="match status" value="1"/>
</dbReference>
<dbReference type="SMART" id="SM00235">
    <property type="entry name" value="ZnMc"/>
    <property type="match status" value="1"/>
</dbReference>
<evidence type="ECO:0000256" key="1">
    <source>
        <dbReference type="ARBA" id="ARBA00000612"/>
    </source>
</evidence>
<keyword evidence="6" id="KW-0378">Hydrolase</keyword>
<dbReference type="GO" id="GO:0004222">
    <property type="term" value="F:metalloendopeptidase activity"/>
    <property type="evidence" value="ECO:0007669"/>
    <property type="project" value="InterPro"/>
</dbReference>
<dbReference type="InterPro" id="IPR000013">
    <property type="entry name" value="Peptidase_M7"/>
</dbReference>
<dbReference type="EC" id="3.4.24.77" evidence="3"/>
<evidence type="ECO:0000256" key="4">
    <source>
        <dbReference type="ARBA" id="ARBA00019129"/>
    </source>
</evidence>
<keyword evidence="6" id="KW-0645">Protease</keyword>
<dbReference type="EMBL" id="BSRZ01000004">
    <property type="protein sequence ID" value="GLW64034.1"/>
    <property type="molecule type" value="Genomic_DNA"/>
</dbReference>
<dbReference type="SUPFAM" id="SSF55486">
    <property type="entry name" value="Metalloproteases ('zincins'), catalytic domain"/>
    <property type="match status" value="1"/>
</dbReference>
<feature type="signal peptide" evidence="8">
    <location>
        <begin position="1"/>
        <end position="28"/>
    </location>
</feature>
<evidence type="ECO:0000313" key="11">
    <source>
        <dbReference type="Proteomes" id="UP001165124"/>
    </source>
</evidence>
<keyword evidence="5" id="KW-0479">Metal-binding</keyword>
<evidence type="ECO:0000256" key="5">
    <source>
        <dbReference type="ARBA" id="ARBA00022723"/>
    </source>
</evidence>
<dbReference type="Gene3D" id="3.40.390.10">
    <property type="entry name" value="Collagenase (Catalytic Domain)"/>
    <property type="match status" value="1"/>
</dbReference>
<gene>
    <name evidence="10" type="ORF">Arub01_22780</name>
</gene>